<comment type="caution">
    <text evidence="1">The sequence shown here is derived from an EMBL/GenBank/DDBJ whole genome shotgun (WGS) entry which is preliminary data.</text>
</comment>
<protein>
    <recommendedName>
        <fullName evidence="3">Phospholipase D-like protein</fullName>
    </recommendedName>
</protein>
<reference evidence="1 2" key="1">
    <citation type="submission" date="2018-10" db="EMBL/GenBank/DDBJ databases">
        <title>Genomic Encyclopedia of Archaeal and Bacterial Type Strains, Phase II (KMG-II): from individual species to whole genera.</title>
        <authorList>
            <person name="Goeker M."/>
        </authorList>
    </citation>
    <scope>NUCLEOTIDE SEQUENCE [LARGE SCALE GENOMIC DNA]</scope>
    <source>
        <strain evidence="1 2">DSM 19839</strain>
    </source>
</reference>
<dbReference type="SUPFAM" id="SSF56024">
    <property type="entry name" value="Phospholipase D/nuclease"/>
    <property type="match status" value="1"/>
</dbReference>
<dbReference type="EMBL" id="RBLG01000002">
    <property type="protein sequence ID" value="RKS53796.1"/>
    <property type="molecule type" value="Genomic_DNA"/>
</dbReference>
<dbReference type="Proteomes" id="UP000276282">
    <property type="component" value="Unassembled WGS sequence"/>
</dbReference>
<gene>
    <name evidence="1" type="ORF">BC962_2053</name>
</gene>
<evidence type="ECO:0000313" key="1">
    <source>
        <dbReference type="EMBL" id="RKS53796.1"/>
    </source>
</evidence>
<dbReference type="RefSeq" id="WP_121345870.1">
    <property type="nucleotide sequence ID" value="NZ_RBLG01000002.1"/>
</dbReference>
<accession>A0A495PUX4</accession>
<dbReference type="OrthoDB" id="5500241at2"/>
<evidence type="ECO:0008006" key="3">
    <source>
        <dbReference type="Google" id="ProtNLM"/>
    </source>
</evidence>
<dbReference type="AlphaFoldDB" id="A0A495PUX4"/>
<dbReference type="Gene3D" id="3.30.870.10">
    <property type="entry name" value="Endonuclease Chain A"/>
    <property type="match status" value="1"/>
</dbReference>
<sequence length="316" mass="36848">MSKFLTGEKLSEEVYNIIWDAESTLLIVSPYIKLGKYFKELFDHHLHNHKLHLILVFGKNEKDVKKSMSQVDLDYFQQFPNISIVYVPNLHAKYYGNEKKGVITSINLYDYSFKNNIEFGVFTEQSILNKFSSSADNEAWNTCMEIVENHEVIFIRRPVYKIKKGILGTSKDYKKSETLLNATDDFYVVKRSHSDSGKRLEDFDDELELDSDQMVRPERDLEEEIIKKTKKTSSKNTFENSRTVTKTQTGYCIRTGEEIDFNPEKPLSNKAFKMWSKYGDLDYQEKYCHYSGEPSSGGTTFAKPILRKNWKKAMSN</sequence>
<evidence type="ECO:0000313" key="2">
    <source>
        <dbReference type="Proteomes" id="UP000276282"/>
    </source>
</evidence>
<keyword evidence="2" id="KW-1185">Reference proteome</keyword>
<name>A0A495PUX4_9FLAO</name>
<organism evidence="1 2">
    <name type="scientific">Gillisia mitskevichiae</name>
    <dbReference type="NCBI Taxonomy" id="270921"/>
    <lineage>
        <taxon>Bacteria</taxon>
        <taxon>Pseudomonadati</taxon>
        <taxon>Bacteroidota</taxon>
        <taxon>Flavobacteriia</taxon>
        <taxon>Flavobacteriales</taxon>
        <taxon>Flavobacteriaceae</taxon>
        <taxon>Gillisia</taxon>
    </lineage>
</organism>
<proteinExistence type="predicted"/>